<dbReference type="Proteomes" id="UP000182652">
    <property type="component" value="Unassembled WGS sequence"/>
</dbReference>
<evidence type="ECO:0000259" key="1">
    <source>
        <dbReference type="Pfam" id="PF13474"/>
    </source>
</evidence>
<keyword evidence="2" id="KW-0413">Isomerase</keyword>
<reference evidence="2 3" key="1">
    <citation type="submission" date="2016-10" db="EMBL/GenBank/DDBJ databases">
        <authorList>
            <person name="de Groot N.N."/>
        </authorList>
    </citation>
    <scope>NUCLEOTIDE SEQUENCE [LARGE SCALE GENOMIC DNA]</scope>
    <source>
        <strain evidence="2 3">DSM 10495</strain>
    </source>
</reference>
<gene>
    <name evidence="2" type="ORF">SAMN04489745_0961</name>
</gene>
<dbReference type="AlphaFoldDB" id="A0A1H4LCM7"/>
<name>A0A1H4LCM7_9MICC</name>
<dbReference type="SUPFAM" id="SSF54427">
    <property type="entry name" value="NTF2-like"/>
    <property type="match status" value="1"/>
</dbReference>
<dbReference type="EMBL" id="FNSN01000003">
    <property type="protein sequence ID" value="SEB68499.1"/>
    <property type="molecule type" value="Genomic_DNA"/>
</dbReference>
<proteinExistence type="predicted"/>
<keyword evidence="3" id="KW-1185">Reference proteome</keyword>
<feature type="domain" description="SnoaL-like" evidence="1">
    <location>
        <begin position="9"/>
        <end position="129"/>
    </location>
</feature>
<organism evidence="2 3">
    <name type="scientific">Arthrobacter woluwensis</name>
    <dbReference type="NCBI Taxonomy" id="156980"/>
    <lineage>
        <taxon>Bacteria</taxon>
        <taxon>Bacillati</taxon>
        <taxon>Actinomycetota</taxon>
        <taxon>Actinomycetes</taxon>
        <taxon>Micrococcales</taxon>
        <taxon>Micrococcaceae</taxon>
        <taxon>Arthrobacter</taxon>
    </lineage>
</organism>
<protein>
    <submittedName>
        <fullName evidence="2">Ketosteroid isomerase homolog</fullName>
    </submittedName>
</protein>
<dbReference type="GO" id="GO:0016853">
    <property type="term" value="F:isomerase activity"/>
    <property type="evidence" value="ECO:0007669"/>
    <property type="project" value="UniProtKB-KW"/>
</dbReference>
<dbReference type="InterPro" id="IPR032710">
    <property type="entry name" value="NTF2-like_dom_sf"/>
</dbReference>
<dbReference type="Pfam" id="PF13474">
    <property type="entry name" value="SnoaL_3"/>
    <property type="match status" value="1"/>
</dbReference>
<sequence>METPTQASVEEAAAAIVQAFRANDRDAYFGTFAEDATFVFHPEQHRLNDRASYERAWDSWRAEGWAVLDCVSRDALIQCYPGMAVFTHTVDTTVDPGDGSAERSTERETIVFRTEGDGLIAVHEHLSTVPGE</sequence>
<dbReference type="RefSeq" id="WP_066215899.1">
    <property type="nucleotide sequence ID" value="NZ_FNSN01000003.1"/>
</dbReference>
<evidence type="ECO:0000313" key="2">
    <source>
        <dbReference type="EMBL" id="SEB68499.1"/>
    </source>
</evidence>
<accession>A0A1H4LCM7</accession>
<dbReference type="STRING" id="156980.SAMN04489745_0961"/>
<dbReference type="InterPro" id="IPR037401">
    <property type="entry name" value="SnoaL-like"/>
</dbReference>
<dbReference type="Gene3D" id="3.10.450.50">
    <property type="match status" value="1"/>
</dbReference>
<evidence type="ECO:0000313" key="3">
    <source>
        <dbReference type="Proteomes" id="UP000182652"/>
    </source>
</evidence>